<accession>A0ABN7VG07</accession>
<name>A0ABN7VG07_GIGMA</name>
<feature type="region of interest" description="Disordered" evidence="1">
    <location>
        <begin position="29"/>
        <end position="56"/>
    </location>
</feature>
<comment type="caution">
    <text evidence="2">The sequence shown here is derived from an EMBL/GenBank/DDBJ whole genome shotgun (WGS) entry which is preliminary data.</text>
</comment>
<organism evidence="2 3">
    <name type="scientific">Gigaspora margarita</name>
    <dbReference type="NCBI Taxonomy" id="4874"/>
    <lineage>
        <taxon>Eukaryota</taxon>
        <taxon>Fungi</taxon>
        <taxon>Fungi incertae sedis</taxon>
        <taxon>Mucoromycota</taxon>
        <taxon>Glomeromycotina</taxon>
        <taxon>Glomeromycetes</taxon>
        <taxon>Diversisporales</taxon>
        <taxon>Gigasporaceae</taxon>
        <taxon>Gigaspora</taxon>
    </lineage>
</organism>
<evidence type="ECO:0000313" key="2">
    <source>
        <dbReference type="EMBL" id="CAG8766788.1"/>
    </source>
</evidence>
<keyword evidence="3" id="KW-1185">Reference proteome</keyword>
<sequence length="68" mass="8206">TKNNIEKLNNSKGKDKTDLQETYIQKQEKEFKQPLLNKENKNKNLKNSTEKENRKEDKIRKLYKLITI</sequence>
<evidence type="ECO:0000256" key="1">
    <source>
        <dbReference type="SAM" id="MobiDB-lite"/>
    </source>
</evidence>
<dbReference type="EMBL" id="CAJVQB010014166">
    <property type="protein sequence ID" value="CAG8766788.1"/>
    <property type="molecule type" value="Genomic_DNA"/>
</dbReference>
<evidence type="ECO:0000313" key="3">
    <source>
        <dbReference type="Proteomes" id="UP000789901"/>
    </source>
</evidence>
<gene>
    <name evidence="2" type="ORF">GMARGA_LOCUS18088</name>
</gene>
<proteinExistence type="predicted"/>
<protein>
    <submittedName>
        <fullName evidence="2">38142_t:CDS:1</fullName>
    </submittedName>
</protein>
<reference evidence="2 3" key="1">
    <citation type="submission" date="2021-06" db="EMBL/GenBank/DDBJ databases">
        <authorList>
            <person name="Kallberg Y."/>
            <person name="Tangrot J."/>
            <person name="Rosling A."/>
        </authorList>
    </citation>
    <scope>NUCLEOTIDE SEQUENCE [LARGE SCALE GENOMIC DNA]</scope>
    <source>
        <strain evidence="2 3">120-4 pot B 10/14</strain>
    </source>
</reference>
<dbReference type="Proteomes" id="UP000789901">
    <property type="component" value="Unassembled WGS sequence"/>
</dbReference>
<feature type="non-terminal residue" evidence="2">
    <location>
        <position position="1"/>
    </location>
</feature>